<gene>
    <name evidence="2" type="ORF">FB554_0504</name>
</gene>
<dbReference type="RefSeq" id="WP_142004490.1">
    <property type="nucleotide sequence ID" value="NZ_CAJTBP010000001.1"/>
</dbReference>
<evidence type="ECO:0000313" key="3">
    <source>
        <dbReference type="Proteomes" id="UP000318336"/>
    </source>
</evidence>
<dbReference type="EMBL" id="VFOK01000001">
    <property type="protein sequence ID" value="TQL32380.1"/>
    <property type="molecule type" value="Genomic_DNA"/>
</dbReference>
<reference evidence="2 3" key="1">
    <citation type="submission" date="2019-06" db="EMBL/GenBank/DDBJ databases">
        <title>Sequencing the genomes of 1000 actinobacteria strains.</title>
        <authorList>
            <person name="Klenk H.-P."/>
        </authorList>
    </citation>
    <scope>NUCLEOTIDE SEQUENCE [LARGE SCALE GENOMIC DNA]</scope>
    <source>
        <strain evidence="2 3">DSM 24617</strain>
    </source>
</reference>
<evidence type="ECO:0000313" key="2">
    <source>
        <dbReference type="EMBL" id="TQL32380.1"/>
    </source>
</evidence>
<protein>
    <submittedName>
        <fullName evidence="2">tRNA-(MS[2]IO[6]A)-hydroxylase MiaE-like protein</fullName>
    </submittedName>
</protein>
<accession>A0A542X994</accession>
<sequence length="229" mass="24784">MAEGSPRDLSDPAFREGVLDLLGALAYGELVGFFTIVRDAEGAPEMSIRMRLAQVAVTEFAQYERLTARIEELGASPEKTMEPFAASFDEWHRRTEPGSWLEGLMKVYSGNALAADFYKEIAKYVDPQTQDLVADVLGRGSHVEFAAATLRAAIADDDKVAGRLALFGRRMMGEALSQAQRVAADRDAITGLLVDDGSGTGADLAELTRLFARITGNHTARMEALGLQA</sequence>
<dbReference type="InterPro" id="IPR059125">
    <property type="entry name" value="Ferritin_actino"/>
</dbReference>
<dbReference type="Gene3D" id="1.20.1260.10">
    <property type="match status" value="1"/>
</dbReference>
<dbReference type="Proteomes" id="UP000318336">
    <property type="component" value="Unassembled WGS sequence"/>
</dbReference>
<comment type="caution">
    <text evidence="2">The sequence shown here is derived from an EMBL/GenBank/DDBJ whole genome shotgun (WGS) entry which is preliminary data.</text>
</comment>
<dbReference type="Pfam" id="PF13794">
    <property type="entry name" value="MiaE_2"/>
    <property type="match status" value="1"/>
</dbReference>
<proteinExistence type="predicted"/>
<evidence type="ECO:0000259" key="1">
    <source>
        <dbReference type="Pfam" id="PF13794"/>
    </source>
</evidence>
<dbReference type="OrthoDB" id="3728083at2"/>
<dbReference type="InterPro" id="IPR012347">
    <property type="entry name" value="Ferritin-like"/>
</dbReference>
<keyword evidence="3" id="KW-1185">Reference proteome</keyword>
<feature type="domain" description="Ferritin-like" evidence="1">
    <location>
        <begin position="14"/>
        <end position="195"/>
    </location>
</feature>
<dbReference type="AlphaFoldDB" id="A0A542X994"/>
<name>A0A542X994_9MICO</name>
<organism evidence="2 3">
    <name type="scientific">Barrientosiimonas humi</name>
    <dbReference type="NCBI Taxonomy" id="999931"/>
    <lineage>
        <taxon>Bacteria</taxon>
        <taxon>Bacillati</taxon>
        <taxon>Actinomycetota</taxon>
        <taxon>Actinomycetes</taxon>
        <taxon>Micrococcales</taxon>
        <taxon>Dermacoccaceae</taxon>
        <taxon>Barrientosiimonas</taxon>
    </lineage>
</organism>